<dbReference type="Proteomes" id="UP000245293">
    <property type="component" value="Unassembled WGS sequence"/>
</dbReference>
<dbReference type="SUPFAM" id="SSF53067">
    <property type="entry name" value="Actin-like ATPase domain"/>
    <property type="match status" value="1"/>
</dbReference>
<evidence type="ECO:0008006" key="4">
    <source>
        <dbReference type="Google" id="ProtNLM"/>
    </source>
</evidence>
<dbReference type="EMBL" id="QETF01000001">
    <property type="protein sequence ID" value="PWG18670.1"/>
    <property type="molecule type" value="Genomic_DNA"/>
</dbReference>
<dbReference type="Gene3D" id="3.30.420.40">
    <property type="match status" value="2"/>
</dbReference>
<dbReference type="PANTHER" id="PTHR18964:SF149">
    <property type="entry name" value="BIFUNCTIONAL UDP-N-ACETYLGLUCOSAMINE 2-EPIMERASE_N-ACETYLMANNOSAMINE KINASE"/>
    <property type="match status" value="1"/>
</dbReference>
<dbReference type="InterPro" id="IPR000600">
    <property type="entry name" value="ROK"/>
</dbReference>
<dbReference type="InterPro" id="IPR049874">
    <property type="entry name" value="ROK_cs"/>
</dbReference>
<dbReference type="PANTHER" id="PTHR18964">
    <property type="entry name" value="ROK (REPRESSOR, ORF, KINASE) FAMILY"/>
    <property type="match status" value="1"/>
</dbReference>
<sequence length="302" mass="30943">MIAAGIDLGGTKSEVQLFDSDWTQVASRRDDTPKDYAALVECVADQVRWALDQAGAPLPVGVGAAGLVDAKGNAFTANLVASGHPFPADIAKASGHAVTYVNDCRALALSEAVFGAGRGHRTVMSLILGTGIGGGVVVDGSLHTGPTGTGGEYGHSPAAAAVVARHGLPIHSCGCGRQGCVETYVAGPGLCRMAKDLCEQAYDPEEIGRHRHNDEEAARVWAVWLEMMGELMLTMVQTVDPDCIVIAGGLSRIEGLVSDLTEALAAAQIKGFDTPPILLAEGGDASGARGAAFAALQEAQSG</sequence>
<name>A0A2V1PA98_9RHOB</name>
<dbReference type="Pfam" id="PF00480">
    <property type="entry name" value="ROK"/>
    <property type="match status" value="1"/>
</dbReference>
<proteinExistence type="inferred from homology"/>
<reference evidence="3" key="1">
    <citation type="submission" date="2018-05" db="EMBL/GenBank/DDBJ databases">
        <authorList>
            <person name="Du Z."/>
            <person name="Wang X."/>
        </authorList>
    </citation>
    <scope>NUCLEOTIDE SEQUENCE [LARGE SCALE GENOMIC DNA]</scope>
    <source>
        <strain evidence="3">WDS4C29</strain>
    </source>
</reference>
<evidence type="ECO:0000313" key="3">
    <source>
        <dbReference type="Proteomes" id="UP000245293"/>
    </source>
</evidence>
<organism evidence="2 3">
    <name type="scientific">Salibaculum griseiflavum</name>
    <dbReference type="NCBI Taxonomy" id="1914409"/>
    <lineage>
        <taxon>Bacteria</taxon>
        <taxon>Pseudomonadati</taxon>
        <taxon>Pseudomonadota</taxon>
        <taxon>Alphaproteobacteria</taxon>
        <taxon>Rhodobacterales</taxon>
        <taxon>Roseobacteraceae</taxon>
        <taxon>Salibaculum</taxon>
    </lineage>
</organism>
<gene>
    <name evidence="2" type="ORF">DFK10_01785</name>
</gene>
<protein>
    <recommendedName>
        <fullName evidence="4">N-acetylglucosamine kinase</fullName>
    </recommendedName>
</protein>
<dbReference type="OrthoDB" id="9810372at2"/>
<accession>A0A2V1PA98</accession>
<comment type="caution">
    <text evidence="2">The sequence shown here is derived from an EMBL/GenBank/DDBJ whole genome shotgun (WGS) entry which is preliminary data.</text>
</comment>
<evidence type="ECO:0000256" key="1">
    <source>
        <dbReference type="ARBA" id="ARBA00006479"/>
    </source>
</evidence>
<comment type="similarity">
    <text evidence="1">Belongs to the ROK (NagC/XylR) family.</text>
</comment>
<evidence type="ECO:0000313" key="2">
    <source>
        <dbReference type="EMBL" id="PWG18670.1"/>
    </source>
</evidence>
<dbReference type="InterPro" id="IPR043129">
    <property type="entry name" value="ATPase_NBD"/>
</dbReference>
<dbReference type="AlphaFoldDB" id="A0A2V1PA98"/>
<keyword evidence="3" id="KW-1185">Reference proteome</keyword>
<dbReference type="PROSITE" id="PS01125">
    <property type="entry name" value="ROK"/>
    <property type="match status" value="1"/>
</dbReference>
<dbReference type="RefSeq" id="WP_109385950.1">
    <property type="nucleotide sequence ID" value="NZ_QETF01000001.1"/>
</dbReference>